<feature type="region of interest" description="Disordered" evidence="1">
    <location>
        <begin position="64"/>
        <end position="92"/>
    </location>
</feature>
<sequence>MSRLSRTPCNSLHFPLLPFFLLLSLTGLIPVHAKNTVTLPVGSITAPTPLPRTYSYEMSVTQTQVSPSGSLSQPNNSRSLSSRSIPNNPSISISVSTTMTQEHSVSVSESSHHQITPVHVTALDLETDLKTYSKLIKTISELTWISHSNMVVISYDLNLRFGDDDSDEIDGEEGVYRRVTLGFATREDASTTKRAVLKESIPNVRLHTRTKTDETGGLTKTQKVILGCALGIGLPLILAIVGATYFLIRYHSHVDKEVGDLRTGKKGNTVIDLDYNAVRMAPANTTAPTVPIKQKNSSKPLEDLL</sequence>
<keyword evidence="2" id="KW-0812">Transmembrane</keyword>
<gene>
    <name evidence="4" type="ORF">ECC02_007260</name>
</gene>
<dbReference type="VEuPathDB" id="TriTrypDB:ECC02_007260"/>
<accession>A0A7J6Y002</accession>
<feature type="transmembrane region" description="Helical" evidence="2">
    <location>
        <begin position="224"/>
        <end position="248"/>
    </location>
</feature>
<proteinExistence type="predicted"/>
<feature type="compositionally biased region" description="Low complexity" evidence="1">
    <location>
        <begin position="70"/>
        <end position="92"/>
    </location>
</feature>
<dbReference type="AlphaFoldDB" id="A0A7J6Y002"/>
<evidence type="ECO:0000313" key="5">
    <source>
        <dbReference type="Proteomes" id="UP000583944"/>
    </source>
</evidence>
<dbReference type="Proteomes" id="UP000583944">
    <property type="component" value="Unassembled WGS sequence"/>
</dbReference>
<keyword evidence="2" id="KW-1133">Transmembrane helix</keyword>
<feature type="signal peptide" evidence="3">
    <location>
        <begin position="1"/>
        <end position="33"/>
    </location>
</feature>
<evidence type="ECO:0008006" key="6">
    <source>
        <dbReference type="Google" id="ProtNLM"/>
    </source>
</evidence>
<name>A0A7J6Y002_TRYCR</name>
<reference evidence="4 5" key="1">
    <citation type="journal article" date="2019" name="Genome Biol. Evol.">
        <title>Nanopore Sequencing Significantly Improves Genome Assembly of the Protozoan Parasite Trypanosoma cruzi.</title>
        <authorList>
            <person name="Diaz-Viraque F."/>
            <person name="Pita S."/>
            <person name="Greif G."/>
            <person name="de Souza R.C.M."/>
            <person name="Iraola G."/>
            <person name="Robello C."/>
        </authorList>
    </citation>
    <scope>NUCLEOTIDE SEQUENCE [LARGE SCALE GENOMIC DNA]</scope>
    <source>
        <strain evidence="4 5">Berenice</strain>
    </source>
</reference>
<organism evidence="4 5">
    <name type="scientific">Trypanosoma cruzi</name>
    <dbReference type="NCBI Taxonomy" id="5693"/>
    <lineage>
        <taxon>Eukaryota</taxon>
        <taxon>Discoba</taxon>
        <taxon>Euglenozoa</taxon>
        <taxon>Kinetoplastea</taxon>
        <taxon>Metakinetoplastina</taxon>
        <taxon>Trypanosomatida</taxon>
        <taxon>Trypanosomatidae</taxon>
        <taxon>Trypanosoma</taxon>
        <taxon>Schizotrypanum</taxon>
    </lineage>
</organism>
<feature type="chain" id="PRO_5029613333" description="Mid2 domain-containing protein" evidence="3">
    <location>
        <begin position="34"/>
        <end position="305"/>
    </location>
</feature>
<protein>
    <recommendedName>
        <fullName evidence="6">Mid2 domain-containing protein</fullName>
    </recommendedName>
</protein>
<dbReference type="VEuPathDB" id="TriTrypDB:BCY84_20216"/>
<evidence type="ECO:0000256" key="1">
    <source>
        <dbReference type="SAM" id="MobiDB-lite"/>
    </source>
</evidence>
<comment type="caution">
    <text evidence="4">The sequence shown here is derived from an EMBL/GenBank/DDBJ whole genome shotgun (WGS) entry which is preliminary data.</text>
</comment>
<dbReference type="EMBL" id="JABDHM010000064">
    <property type="protein sequence ID" value="KAF5219726.1"/>
    <property type="molecule type" value="Genomic_DNA"/>
</dbReference>
<evidence type="ECO:0000256" key="2">
    <source>
        <dbReference type="SAM" id="Phobius"/>
    </source>
</evidence>
<evidence type="ECO:0000256" key="3">
    <source>
        <dbReference type="SAM" id="SignalP"/>
    </source>
</evidence>
<keyword evidence="2" id="KW-0472">Membrane</keyword>
<feature type="region of interest" description="Disordered" evidence="1">
    <location>
        <begin position="286"/>
        <end position="305"/>
    </location>
</feature>
<feature type="compositionally biased region" description="Polar residues" evidence="1">
    <location>
        <begin position="286"/>
        <end position="299"/>
    </location>
</feature>
<keyword evidence="3" id="KW-0732">Signal</keyword>
<evidence type="ECO:0000313" key="4">
    <source>
        <dbReference type="EMBL" id="KAF5219726.1"/>
    </source>
</evidence>